<dbReference type="AlphaFoldDB" id="A0A895XFX8"/>
<dbReference type="InterPro" id="IPR039421">
    <property type="entry name" value="Type_1_exporter"/>
</dbReference>
<feature type="transmembrane region" description="Helical" evidence="12">
    <location>
        <begin position="100"/>
        <end position="119"/>
    </location>
</feature>
<dbReference type="InterPro" id="IPR011527">
    <property type="entry name" value="ABC1_TM_dom"/>
</dbReference>
<keyword evidence="7 15" id="KW-0067">ATP-binding</keyword>
<dbReference type="SMART" id="SM00382">
    <property type="entry name" value="AAA"/>
    <property type="match status" value="1"/>
</dbReference>
<name>A0A895XFX8_9ACTN</name>
<accession>A0A895XFX8</accession>
<dbReference type="SUPFAM" id="SSF52540">
    <property type="entry name" value="P-loop containing nucleoside triphosphate hydrolases"/>
    <property type="match status" value="1"/>
</dbReference>
<evidence type="ECO:0000256" key="11">
    <source>
        <dbReference type="SAM" id="MobiDB-lite"/>
    </source>
</evidence>
<sequence length="650" mass="70369">MTDTKAESSKTGSHSPPAGSTKNNRDTTSTHTNDLYDSTKGDKTLRRGMRLLGHAIKTEPRVFTISIFGAVLHTTMLVGSAFVTGLIVDRVVIPAAQEERFLVAATAAAVGVLILVSCLRITGMATRRLGAASMQYRMQARYRRKVTDQYLRLPVSWHQKHQTGTLLSNANADVEAAFRPVAPLPFMVGTLSMLVLAMGSLFVMDWMLAMVALALFPVLLIINIIFARKMSPRAARAQRLRAVVSASGHESFDGALVVKAMGKEAEETERFARDADELRDAMIRVGRLRAVFEPAISVLPEMGTLLVLVVGMYRLQSGHIGVDQLVTIAFLFTIMAFPIRAIGWVMGELPVAVVGWNRVNNVLAARGEMPYGDKLTDNKEPATLTFENVAYAYPDGSRALRDITFEVPSGKTVALVGATGSGKSTIASLAVRLADADNGSVKLDGIDTRELTHAALAESIALVPQIAFVFDDTVRGNVTLGRGDYSDEEVWEALRRAQADGFISSNPEGLDAEVGERGTTLSGGQRQRLSLARAMVGQPRLMVLDDATSAVDPKVEAAILAGLRSDQYPASVLVVAYRRATISLADEVVFLREGTIAAHGTHDELMESNSDYADLVSAYEQAEAERVREGEFDEPEDITLQEAQTEVSAK</sequence>
<comment type="similarity">
    <text evidence="10">Belongs to the ABC transporter superfamily. Siderophore-Fe(3+) uptake transporter (SIUT) (TC 3.A.1.21) family.</text>
</comment>
<dbReference type="PANTHER" id="PTHR24221">
    <property type="entry name" value="ATP-BINDING CASSETTE SUB-FAMILY B"/>
    <property type="match status" value="1"/>
</dbReference>
<reference evidence="15" key="1">
    <citation type="submission" date="2021-02" db="EMBL/GenBank/DDBJ databases">
        <title>Natronoglycomyces albus gen. nov., sp. nov, a haloalkaliphilic actinobacterium from a soda solonchak soil.</title>
        <authorList>
            <person name="Sorokin D.Y."/>
            <person name="Khijniak T.V."/>
            <person name="Zakharycheva A.P."/>
            <person name="Boueva O.V."/>
            <person name="Ariskina E.V."/>
            <person name="Hahnke R.L."/>
            <person name="Bunk B."/>
            <person name="Sproer C."/>
            <person name="Schumann P."/>
            <person name="Evtushenko L.I."/>
            <person name="Kublanov I.V."/>
        </authorList>
    </citation>
    <scope>NUCLEOTIDE SEQUENCE</scope>
    <source>
        <strain evidence="15">DSM 106290</strain>
    </source>
</reference>
<comment type="subcellular location">
    <subcellularLocation>
        <location evidence="1">Cell inner membrane</location>
        <topology evidence="1">Multi-pass membrane protein</topology>
    </subcellularLocation>
</comment>
<dbReference type="GO" id="GO:0016887">
    <property type="term" value="F:ATP hydrolysis activity"/>
    <property type="evidence" value="ECO:0007669"/>
    <property type="project" value="InterPro"/>
</dbReference>
<keyword evidence="5 12" id="KW-0812">Transmembrane</keyword>
<evidence type="ECO:0000256" key="10">
    <source>
        <dbReference type="ARBA" id="ARBA00023455"/>
    </source>
</evidence>
<feature type="compositionally biased region" description="Polar residues" evidence="11">
    <location>
        <begin position="641"/>
        <end position="650"/>
    </location>
</feature>
<evidence type="ECO:0000256" key="6">
    <source>
        <dbReference type="ARBA" id="ARBA00022741"/>
    </source>
</evidence>
<dbReference type="Proteomes" id="UP000662939">
    <property type="component" value="Chromosome"/>
</dbReference>
<keyword evidence="6" id="KW-0547">Nucleotide-binding</keyword>
<evidence type="ECO:0000256" key="9">
    <source>
        <dbReference type="ARBA" id="ARBA00023136"/>
    </source>
</evidence>
<evidence type="ECO:0000256" key="1">
    <source>
        <dbReference type="ARBA" id="ARBA00004429"/>
    </source>
</evidence>
<keyword evidence="8 12" id="KW-1133">Transmembrane helix</keyword>
<keyword evidence="3" id="KW-1003">Cell membrane</keyword>
<gene>
    <name evidence="15" type="ORF">JQS30_10505</name>
</gene>
<dbReference type="KEGG" id="nav:JQS30_10505"/>
<evidence type="ECO:0000259" key="14">
    <source>
        <dbReference type="PROSITE" id="PS50929"/>
    </source>
</evidence>
<dbReference type="GO" id="GO:0005886">
    <property type="term" value="C:plasma membrane"/>
    <property type="evidence" value="ECO:0007669"/>
    <property type="project" value="UniProtKB-SubCell"/>
</dbReference>
<feature type="domain" description="ABC transmembrane type-1" evidence="14">
    <location>
        <begin position="65"/>
        <end position="349"/>
    </location>
</feature>
<keyword evidence="16" id="KW-1185">Reference proteome</keyword>
<feature type="transmembrane region" description="Helical" evidence="12">
    <location>
        <begin position="208"/>
        <end position="226"/>
    </location>
</feature>
<dbReference type="Gene3D" id="1.20.1560.10">
    <property type="entry name" value="ABC transporter type 1, transmembrane domain"/>
    <property type="match status" value="1"/>
</dbReference>
<feature type="domain" description="ABC transporter" evidence="13">
    <location>
        <begin position="384"/>
        <end position="618"/>
    </location>
</feature>
<evidence type="ECO:0000256" key="5">
    <source>
        <dbReference type="ARBA" id="ARBA00022692"/>
    </source>
</evidence>
<proteinExistence type="inferred from homology"/>
<evidence type="ECO:0000256" key="4">
    <source>
        <dbReference type="ARBA" id="ARBA00022519"/>
    </source>
</evidence>
<organism evidence="15 16">
    <name type="scientific">Natronoglycomyces albus</name>
    <dbReference type="NCBI Taxonomy" id="2811108"/>
    <lineage>
        <taxon>Bacteria</taxon>
        <taxon>Bacillati</taxon>
        <taxon>Actinomycetota</taxon>
        <taxon>Actinomycetes</taxon>
        <taxon>Glycomycetales</taxon>
        <taxon>Glycomycetaceae</taxon>
        <taxon>Natronoglycomyces</taxon>
    </lineage>
</organism>
<evidence type="ECO:0000256" key="8">
    <source>
        <dbReference type="ARBA" id="ARBA00022989"/>
    </source>
</evidence>
<evidence type="ECO:0000256" key="2">
    <source>
        <dbReference type="ARBA" id="ARBA00022448"/>
    </source>
</evidence>
<dbReference type="InterPro" id="IPR003593">
    <property type="entry name" value="AAA+_ATPase"/>
</dbReference>
<evidence type="ECO:0000313" key="16">
    <source>
        <dbReference type="Proteomes" id="UP000662939"/>
    </source>
</evidence>
<dbReference type="PROSITE" id="PS50893">
    <property type="entry name" value="ABC_TRANSPORTER_2"/>
    <property type="match status" value="1"/>
</dbReference>
<dbReference type="GO" id="GO:0140359">
    <property type="term" value="F:ABC-type transporter activity"/>
    <property type="evidence" value="ECO:0007669"/>
    <property type="project" value="InterPro"/>
</dbReference>
<dbReference type="FunFam" id="3.40.50.300:FF:000221">
    <property type="entry name" value="Multidrug ABC transporter ATP-binding protein"/>
    <property type="match status" value="1"/>
</dbReference>
<dbReference type="Gene3D" id="3.40.50.300">
    <property type="entry name" value="P-loop containing nucleotide triphosphate hydrolases"/>
    <property type="match status" value="1"/>
</dbReference>
<protein>
    <submittedName>
        <fullName evidence="15">ABC transporter ATP-binding protein</fullName>
    </submittedName>
</protein>
<dbReference type="InterPro" id="IPR027417">
    <property type="entry name" value="P-loop_NTPase"/>
</dbReference>
<feature type="region of interest" description="Disordered" evidence="11">
    <location>
        <begin position="1"/>
        <end position="41"/>
    </location>
</feature>
<evidence type="ECO:0000256" key="3">
    <source>
        <dbReference type="ARBA" id="ARBA00022475"/>
    </source>
</evidence>
<dbReference type="SUPFAM" id="SSF90123">
    <property type="entry name" value="ABC transporter transmembrane region"/>
    <property type="match status" value="1"/>
</dbReference>
<keyword evidence="2" id="KW-0813">Transport</keyword>
<keyword evidence="9 12" id="KW-0472">Membrane</keyword>
<feature type="compositionally biased region" description="Polar residues" evidence="11">
    <location>
        <begin position="9"/>
        <end position="36"/>
    </location>
</feature>
<dbReference type="InterPro" id="IPR017871">
    <property type="entry name" value="ABC_transporter-like_CS"/>
</dbReference>
<keyword evidence="4" id="KW-0997">Cell inner membrane</keyword>
<evidence type="ECO:0000259" key="13">
    <source>
        <dbReference type="PROSITE" id="PS50893"/>
    </source>
</evidence>
<dbReference type="InterPro" id="IPR036640">
    <property type="entry name" value="ABC1_TM_sf"/>
</dbReference>
<dbReference type="PROSITE" id="PS00211">
    <property type="entry name" value="ABC_TRANSPORTER_1"/>
    <property type="match status" value="1"/>
</dbReference>
<evidence type="ECO:0000256" key="12">
    <source>
        <dbReference type="SAM" id="Phobius"/>
    </source>
</evidence>
<feature type="transmembrane region" description="Helical" evidence="12">
    <location>
        <begin position="325"/>
        <end position="346"/>
    </location>
</feature>
<evidence type="ECO:0000256" key="7">
    <source>
        <dbReference type="ARBA" id="ARBA00022840"/>
    </source>
</evidence>
<feature type="transmembrane region" description="Helical" evidence="12">
    <location>
        <begin position="291"/>
        <end position="313"/>
    </location>
</feature>
<dbReference type="PANTHER" id="PTHR24221:SF654">
    <property type="entry name" value="ATP-BINDING CASSETTE SUB-FAMILY B MEMBER 6"/>
    <property type="match status" value="1"/>
</dbReference>
<dbReference type="GO" id="GO:0005524">
    <property type="term" value="F:ATP binding"/>
    <property type="evidence" value="ECO:0007669"/>
    <property type="project" value="UniProtKB-KW"/>
</dbReference>
<dbReference type="Pfam" id="PF00005">
    <property type="entry name" value="ABC_tran"/>
    <property type="match status" value="1"/>
</dbReference>
<feature type="region of interest" description="Disordered" evidence="11">
    <location>
        <begin position="626"/>
        <end position="650"/>
    </location>
</feature>
<dbReference type="Pfam" id="PF00664">
    <property type="entry name" value="ABC_membrane"/>
    <property type="match status" value="1"/>
</dbReference>
<dbReference type="EMBL" id="CP070496">
    <property type="protein sequence ID" value="QSB04234.1"/>
    <property type="molecule type" value="Genomic_DNA"/>
</dbReference>
<feature type="transmembrane region" description="Helical" evidence="12">
    <location>
        <begin position="184"/>
        <end position="202"/>
    </location>
</feature>
<feature type="transmembrane region" description="Helical" evidence="12">
    <location>
        <begin position="62"/>
        <end position="88"/>
    </location>
</feature>
<dbReference type="GO" id="GO:0034040">
    <property type="term" value="F:ATPase-coupled lipid transmembrane transporter activity"/>
    <property type="evidence" value="ECO:0007669"/>
    <property type="project" value="TreeGrafter"/>
</dbReference>
<dbReference type="InterPro" id="IPR003439">
    <property type="entry name" value="ABC_transporter-like_ATP-bd"/>
</dbReference>
<dbReference type="PROSITE" id="PS50929">
    <property type="entry name" value="ABC_TM1F"/>
    <property type="match status" value="1"/>
</dbReference>
<evidence type="ECO:0000313" key="15">
    <source>
        <dbReference type="EMBL" id="QSB04234.1"/>
    </source>
</evidence>